<keyword evidence="1" id="KW-0238">DNA-binding</keyword>
<evidence type="ECO:0000313" key="5">
    <source>
        <dbReference type="Proteomes" id="UP000218796"/>
    </source>
</evidence>
<dbReference type="InterPro" id="IPR038137">
    <property type="entry name" value="Excisionase-like_sf"/>
</dbReference>
<dbReference type="Gene3D" id="1.10.1660.20">
    <property type="match status" value="1"/>
</dbReference>
<keyword evidence="2" id="KW-0233">DNA recombination</keyword>
<protein>
    <submittedName>
        <fullName evidence="4">Excisionase</fullName>
    </submittedName>
</protein>
<evidence type="ECO:0000256" key="2">
    <source>
        <dbReference type="ARBA" id="ARBA00023172"/>
    </source>
</evidence>
<dbReference type="Proteomes" id="UP000218796">
    <property type="component" value="Unassembled WGS sequence"/>
</dbReference>
<feature type="domain" description="Excisionase-like" evidence="3">
    <location>
        <begin position="4"/>
        <end position="55"/>
    </location>
</feature>
<dbReference type="SUPFAM" id="SSF46955">
    <property type="entry name" value="Putative DNA-binding domain"/>
    <property type="match status" value="1"/>
</dbReference>
<dbReference type="AlphaFoldDB" id="A0A2A2M7B3"/>
<accession>A0A2A2M7B3</accession>
<organism evidence="4 5">
    <name type="scientific">Hafnia paralvei</name>
    <dbReference type="NCBI Taxonomy" id="546367"/>
    <lineage>
        <taxon>Bacteria</taxon>
        <taxon>Pseudomonadati</taxon>
        <taxon>Pseudomonadota</taxon>
        <taxon>Gammaproteobacteria</taxon>
        <taxon>Enterobacterales</taxon>
        <taxon>Hafniaceae</taxon>
        <taxon>Hafnia</taxon>
    </lineage>
</organism>
<dbReference type="GO" id="GO:0003677">
    <property type="term" value="F:DNA binding"/>
    <property type="evidence" value="ECO:0007669"/>
    <property type="project" value="UniProtKB-KW"/>
</dbReference>
<dbReference type="InterPro" id="IPR012884">
    <property type="entry name" value="Excisionase-like"/>
</dbReference>
<dbReference type="InterPro" id="IPR009061">
    <property type="entry name" value="DNA-bd_dom_put_sf"/>
</dbReference>
<dbReference type="OrthoDB" id="8859100at2"/>
<gene>
    <name evidence="4" type="ORF">CJD50_20875</name>
</gene>
<dbReference type="EMBL" id="NQMS01000013">
    <property type="protein sequence ID" value="PAV94509.1"/>
    <property type="molecule type" value="Genomic_DNA"/>
</dbReference>
<evidence type="ECO:0000259" key="3">
    <source>
        <dbReference type="Pfam" id="PF07825"/>
    </source>
</evidence>
<dbReference type="Pfam" id="PF07825">
    <property type="entry name" value="Exc"/>
    <property type="match status" value="1"/>
</dbReference>
<keyword evidence="5" id="KW-1185">Reference proteome</keyword>
<reference evidence="4 5" key="1">
    <citation type="submission" date="2017-08" db="EMBL/GenBank/DDBJ databases">
        <title>Draft Genome Sequence of Hafnia alvei CITHA-6 Isolated from Raw Bovine Milk.</title>
        <authorList>
            <person name="Culligan E.P."/>
            <person name="Mcsweeney A."/>
            <person name="O'Doherty C."/>
            <person name="Gleeson E."/>
            <person name="O'Riordan D."/>
            <person name="Sleator R.D."/>
        </authorList>
    </citation>
    <scope>NUCLEOTIDE SEQUENCE [LARGE SCALE GENOMIC DNA]</scope>
    <source>
        <strain evidence="4 5">CITHA-6</strain>
    </source>
</reference>
<dbReference type="RefSeq" id="WP_095661727.1">
    <property type="nucleotide sequence ID" value="NZ_CAUFSP010000019.1"/>
</dbReference>
<dbReference type="GO" id="GO:0006310">
    <property type="term" value="P:DNA recombination"/>
    <property type="evidence" value="ECO:0007669"/>
    <property type="project" value="UniProtKB-KW"/>
</dbReference>
<evidence type="ECO:0000313" key="4">
    <source>
        <dbReference type="EMBL" id="PAV94509.1"/>
    </source>
</evidence>
<evidence type="ECO:0000256" key="1">
    <source>
        <dbReference type="ARBA" id="ARBA00023125"/>
    </source>
</evidence>
<sequence length="80" mass="9525">MHQYLTLDEWAEDRYRSNPPGINTLRRYAKNGYFYPPARKEGRLWRVREDADLVWETSQPVIKPNDDPRLMRILTDGSST</sequence>
<comment type="caution">
    <text evidence="4">The sequence shown here is derived from an EMBL/GenBank/DDBJ whole genome shotgun (WGS) entry which is preliminary data.</text>
</comment>
<name>A0A2A2M7B3_9GAMM</name>
<proteinExistence type="predicted"/>